<evidence type="ECO:0000256" key="1">
    <source>
        <dbReference type="ARBA" id="ARBA00022448"/>
    </source>
</evidence>
<sequence>MLAVENISFGYPSAGDLLTDLSFSVAKGDVVCLLGPNGAGKTTLLRCLLGIAAVRTGSIKIRGRKIGSIPARELASDLAYVPQAATTVFPHRVLDMVVMGRTPHVGFTAVPSDEDYAMAEAALSELGIAHLADCLFSRISGGERQLTLIARALTQRAGLLIMDEPTSSLDYGNQVRILRVIDRLAKQGYSIIMTSHFPNHAFLLCNKVLIMKNGKITAIGTPEEIVTDSILSDLYTTKVKIVEIDDGVSKQLKVCVPLLA</sequence>
<accession>A0A0U1L0M1</accession>
<dbReference type="Gene3D" id="3.40.50.300">
    <property type="entry name" value="P-loop containing nucleotide triphosphate hydrolases"/>
    <property type="match status" value="1"/>
</dbReference>
<dbReference type="AlphaFoldDB" id="A0A0U1L0M1"/>
<evidence type="ECO:0000313" key="6">
    <source>
        <dbReference type="Proteomes" id="UP000049855"/>
    </source>
</evidence>
<dbReference type="GO" id="GO:0005524">
    <property type="term" value="F:ATP binding"/>
    <property type="evidence" value="ECO:0007669"/>
    <property type="project" value="UniProtKB-KW"/>
</dbReference>
<evidence type="ECO:0000259" key="4">
    <source>
        <dbReference type="PROSITE" id="PS50893"/>
    </source>
</evidence>
<gene>
    <name evidence="5" type="ORF">SpAn4DRAFT_2460</name>
</gene>
<dbReference type="GO" id="GO:0016887">
    <property type="term" value="F:ATP hydrolysis activity"/>
    <property type="evidence" value="ECO:0007669"/>
    <property type="project" value="InterPro"/>
</dbReference>
<dbReference type="PROSITE" id="PS50893">
    <property type="entry name" value="ABC_TRANSPORTER_2"/>
    <property type="match status" value="1"/>
</dbReference>
<name>A0A0U1L0M1_9FIRM</name>
<organism evidence="5 6">
    <name type="scientific">Sporomusa ovata</name>
    <dbReference type="NCBI Taxonomy" id="2378"/>
    <lineage>
        <taxon>Bacteria</taxon>
        <taxon>Bacillati</taxon>
        <taxon>Bacillota</taxon>
        <taxon>Negativicutes</taxon>
        <taxon>Selenomonadales</taxon>
        <taxon>Sporomusaceae</taxon>
        <taxon>Sporomusa</taxon>
    </lineage>
</organism>
<keyword evidence="1" id="KW-0813">Transport</keyword>
<dbReference type="Pfam" id="PF00005">
    <property type="entry name" value="ABC_tran"/>
    <property type="match status" value="1"/>
</dbReference>
<dbReference type="PANTHER" id="PTHR42734">
    <property type="entry name" value="METAL TRANSPORT SYSTEM ATP-BINDING PROTEIN TM_0124-RELATED"/>
    <property type="match status" value="1"/>
</dbReference>
<evidence type="ECO:0000256" key="2">
    <source>
        <dbReference type="ARBA" id="ARBA00022741"/>
    </source>
</evidence>
<dbReference type="InterPro" id="IPR050153">
    <property type="entry name" value="Metal_Ion_Import_ABC"/>
</dbReference>
<evidence type="ECO:0000313" key="5">
    <source>
        <dbReference type="EMBL" id="CQR73228.1"/>
    </source>
</evidence>
<dbReference type="CDD" id="cd03214">
    <property type="entry name" value="ABC_Iron-Siderophores_B12_Hemin"/>
    <property type="match status" value="1"/>
</dbReference>
<dbReference type="InterPro" id="IPR027417">
    <property type="entry name" value="P-loop_NTPase"/>
</dbReference>
<dbReference type="FunFam" id="3.40.50.300:FF:000134">
    <property type="entry name" value="Iron-enterobactin ABC transporter ATP-binding protein"/>
    <property type="match status" value="1"/>
</dbReference>
<dbReference type="InterPro" id="IPR003593">
    <property type="entry name" value="AAA+_ATPase"/>
</dbReference>
<dbReference type="RefSeq" id="WP_021168016.1">
    <property type="nucleotide sequence ID" value="NZ_CTRP01000012.1"/>
</dbReference>
<keyword evidence="2" id="KW-0547">Nucleotide-binding</keyword>
<evidence type="ECO:0000256" key="3">
    <source>
        <dbReference type="ARBA" id="ARBA00022840"/>
    </source>
</evidence>
<keyword evidence="3 5" id="KW-0067">ATP-binding</keyword>
<proteinExistence type="predicted"/>
<dbReference type="InterPro" id="IPR003439">
    <property type="entry name" value="ABC_transporter-like_ATP-bd"/>
</dbReference>
<dbReference type="PANTHER" id="PTHR42734:SF19">
    <property type="entry name" value="IRON COMPOUNDS ABC TRANSPORTER, ATP-BINDING PROTEIN"/>
    <property type="match status" value="1"/>
</dbReference>
<protein>
    <submittedName>
        <fullName evidence="5">Iron ABC transporter, ATP-binding protein</fullName>
    </submittedName>
</protein>
<dbReference type="SUPFAM" id="SSF52540">
    <property type="entry name" value="P-loop containing nucleoside triphosphate hydrolases"/>
    <property type="match status" value="1"/>
</dbReference>
<dbReference type="Proteomes" id="UP000049855">
    <property type="component" value="Unassembled WGS sequence"/>
</dbReference>
<dbReference type="SMART" id="SM00382">
    <property type="entry name" value="AAA"/>
    <property type="match status" value="1"/>
</dbReference>
<dbReference type="EMBL" id="CTRP01000012">
    <property type="protein sequence ID" value="CQR73228.1"/>
    <property type="molecule type" value="Genomic_DNA"/>
</dbReference>
<keyword evidence="6" id="KW-1185">Reference proteome</keyword>
<reference evidence="6" key="1">
    <citation type="submission" date="2015-03" db="EMBL/GenBank/DDBJ databases">
        <authorList>
            <person name="Nijsse Bart"/>
        </authorList>
    </citation>
    <scope>NUCLEOTIDE SEQUENCE [LARGE SCALE GENOMIC DNA]</scope>
</reference>
<feature type="domain" description="ABC transporter" evidence="4">
    <location>
        <begin position="2"/>
        <end position="238"/>
    </location>
</feature>